<evidence type="ECO:0000259" key="1">
    <source>
        <dbReference type="PROSITE" id="PS50097"/>
    </source>
</evidence>
<feature type="non-terminal residue" evidence="2">
    <location>
        <position position="228"/>
    </location>
</feature>
<evidence type="ECO:0000313" key="2">
    <source>
        <dbReference type="EMBL" id="KAF2837360.1"/>
    </source>
</evidence>
<accession>A0A9P4VPJ3</accession>
<dbReference type="OrthoDB" id="194443at2759"/>
<keyword evidence="3" id="KW-1185">Reference proteome</keyword>
<sequence length="228" mass="25929">RLHVRASAKSLRDRLLSGPLVDVYVGEGKRHWSLHQNLLCHHSAHLASELLSSDANRKKTESKQLDLPDDDPAGFELFVKWLYQGKIDDVSQIPEERKYDYAVACHKLYLLCDRFELPQLKNVAMDQYRKGLSEARLVPDAEEINDIYNKSPSGSPFRKLMTKIAARQIMDPDTERDAEYYRPCFESSPSFAVDLVNAIKAGTGGLLFNDPTDGDFCEYHEHENGPDC</sequence>
<dbReference type="InterPro" id="IPR011333">
    <property type="entry name" value="SKP1/BTB/POZ_sf"/>
</dbReference>
<comment type="caution">
    <text evidence="2">The sequence shown here is derived from an EMBL/GenBank/DDBJ whole genome shotgun (WGS) entry which is preliminary data.</text>
</comment>
<feature type="non-terminal residue" evidence="2">
    <location>
        <position position="1"/>
    </location>
</feature>
<proteinExistence type="predicted"/>
<dbReference type="PANTHER" id="PTHR47843:SF2">
    <property type="entry name" value="BTB DOMAIN-CONTAINING PROTEIN"/>
    <property type="match status" value="1"/>
</dbReference>
<dbReference type="Proteomes" id="UP000799429">
    <property type="component" value="Unassembled WGS sequence"/>
</dbReference>
<protein>
    <recommendedName>
        <fullName evidence="1">BTB domain-containing protein</fullName>
    </recommendedName>
</protein>
<dbReference type="Gene3D" id="3.30.710.10">
    <property type="entry name" value="Potassium Channel Kv1.1, Chain A"/>
    <property type="match status" value="1"/>
</dbReference>
<gene>
    <name evidence="2" type="ORF">M501DRAFT_919559</name>
</gene>
<organism evidence="2 3">
    <name type="scientific">Patellaria atrata CBS 101060</name>
    <dbReference type="NCBI Taxonomy" id="1346257"/>
    <lineage>
        <taxon>Eukaryota</taxon>
        <taxon>Fungi</taxon>
        <taxon>Dikarya</taxon>
        <taxon>Ascomycota</taxon>
        <taxon>Pezizomycotina</taxon>
        <taxon>Dothideomycetes</taxon>
        <taxon>Dothideomycetes incertae sedis</taxon>
        <taxon>Patellariales</taxon>
        <taxon>Patellariaceae</taxon>
        <taxon>Patellaria</taxon>
    </lineage>
</organism>
<dbReference type="PANTHER" id="PTHR47843">
    <property type="entry name" value="BTB DOMAIN-CONTAINING PROTEIN-RELATED"/>
    <property type="match status" value="1"/>
</dbReference>
<dbReference type="PROSITE" id="PS50097">
    <property type="entry name" value="BTB"/>
    <property type="match status" value="1"/>
</dbReference>
<feature type="domain" description="BTB" evidence="1">
    <location>
        <begin position="21"/>
        <end position="91"/>
    </location>
</feature>
<evidence type="ECO:0000313" key="3">
    <source>
        <dbReference type="Proteomes" id="UP000799429"/>
    </source>
</evidence>
<dbReference type="Pfam" id="PF00651">
    <property type="entry name" value="BTB"/>
    <property type="match status" value="1"/>
</dbReference>
<dbReference type="InterPro" id="IPR000210">
    <property type="entry name" value="BTB/POZ_dom"/>
</dbReference>
<name>A0A9P4VPJ3_9PEZI</name>
<reference evidence="2" key="1">
    <citation type="journal article" date="2020" name="Stud. Mycol.">
        <title>101 Dothideomycetes genomes: a test case for predicting lifestyles and emergence of pathogens.</title>
        <authorList>
            <person name="Haridas S."/>
            <person name="Albert R."/>
            <person name="Binder M."/>
            <person name="Bloem J."/>
            <person name="Labutti K."/>
            <person name="Salamov A."/>
            <person name="Andreopoulos B."/>
            <person name="Baker S."/>
            <person name="Barry K."/>
            <person name="Bills G."/>
            <person name="Bluhm B."/>
            <person name="Cannon C."/>
            <person name="Castanera R."/>
            <person name="Culley D."/>
            <person name="Daum C."/>
            <person name="Ezra D."/>
            <person name="Gonzalez J."/>
            <person name="Henrissat B."/>
            <person name="Kuo A."/>
            <person name="Liang C."/>
            <person name="Lipzen A."/>
            <person name="Lutzoni F."/>
            <person name="Magnuson J."/>
            <person name="Mondo S."/>
            <person name="Nolan M."/>
            <person name="Ohm R."/>
            <person name="Pangilinan J."/>
            <person name="Park H.-J."/>
            <person name="Ramirez L."/>
            <person name="Alfaro M."/>
            <person name="Sun H."/>
            <person name="Tritt A."/>
            <person name="Yoshinaga Y."/>
            <person name="Zwiers L.-H."/>
            <person name="Turgeon B."/>
            <person name="Goodwin S."/>
            <person name="Spatafora J."/>
            <person name="Crous P."/>
            <person name="Grigoriev I."/>
        </authorList>
    </citation>
    <scope>NUCLEOTIDE SEQUENCE</scope>
    <source>
        <strain evidence="2">CBS 101060</strain>
    </source>
</reference>
<dbReference type="SUPFAM" id="SSF54695">
    <property type="entry name" value="POZ domain"/>
    <property type="match status" value="1"/>
</dbReference>
<dbReference type="EMBL" id="MU006100">
    <property type="protein sequence ID" value="KAF2837360.1"/>
    <property type="molecule type" value="Genomic_DNA"/>
</dbReference>
<dbReference type="AlphaFoldDB" id="A0A9P4VPJ3"/>